<gene>
    <name evidence="4" type="ORF">ACFFVF_14795</name>
</gene>
<dbReference type="InterPro" id="IPR028098">
    <property type="entry name" value="Glyco_trans_4-like_N"/>
</dbReference>
<accession>A0ABV5GQW9</accession>
<dbReference type="RefSeq" id="WP_236457987.1">
    <property type="nucleotide sequence ID" value="NZ_CBCSGE010000008.1"/>
</dbReference>
<dbReference type="EMBL" id="JBHMEY010000066">
    <property type="protein sequence ID" value="MFB9097783.1"/>
    <property type="molecule type" value="Genomic_DNA"/>
</dbReference>
<comment type="caution">
    <text evidence="4">The sequence shown here is derived from an EMBL/GenBank/DDBJ whole genome shotgun (WGS) entry which is preliminary data.</text>
</comment>
<evidence type="ECO:0000259" key="3">
    <source>
        <dbReference type="Pfam" id="PF13439"/>
    </source>
</evidence>
<dbReference type="Gene3D" id="3.40.50.2000">
    <property type="entry name" value="Glycogen Phosphorylase B"/>
    <property type="match status" value="2"/>
</dbReference>
<dbReference type="Pfam" id="PF00534">
    <property type="entry name" value="Glycos_transf_1"/>
    <property type="match status" value="1"/>
</dbReference>
<feature type="domain" description="Glycosyl transferase family 1" evidence="2">
    <location>
        <begin position="183"/>
        <end position="334"/>
    </location>
</feature>
<protein>
    <submittedName>
        <fullName evidence="4">Glycosyltransferase family 4 protein</fullName>
    </submittedName>
</protein>
<dbReference type="Proteomes" id="UP001589607">
    <property type="component" value="Unassembled WGS sequence"/>
</dbReference>
<evidence type="ECO:0000313" key="4">
    <source>
        <dbReference type="EMBL" id="MFB9097783.1"/>
    </source>
</evidence>
<proteinExistence type="predicted"/>
<dbReference type="InterPro" id="IPR001296">
    <property type="entry name" value="Glyco_trans_1"/>
</dbReference>
<evidence type="ECO:0000259" key="2">
    <source>
        <dbReference type="Pfam" id="PF00534"/>
    </source>
</evidence>
<evidence type="ECO:0000313" key="5">
    <source>
        <dbReference type="Proteomes" id="UP001589607"/>
    </source>
</evidence>
<dbReference type="PANTHER" id="PTHR46401:SF2">
    <property type="entry name" value="GLYCOSYLTRANSFERASE WBBK-RELATED"/>
    <property type="match status" value="1"/>
</dbReference>
<dbReference type="SUPFAM" id="SSF53756">
    <property type="entry name" value="UDP-Glycosyltransferase/glycogen phosphorylase"/>
    <property type="match status" value="1"/>
</dbReference>
<organism evidence="4 5">
    <name type="scientific">Flavobacterium jumunjinense</name>
    <dbReference type="NCBI Taxonomy" id="998845"/>
    <lineage>
        <taxon>Bacteria</taxon>
        <taxon>Pseudomonadati</taxon>
        <taxon>Bacteroidota</taxon>
        <taxon>Flavobacteriia</taxon>
        <taxon>Flavobacteriales</taxon>
        <taxon>Flavobacteriaceae</taxon>
        <taxon>Flavobacterium</taxon>
    </lineage>
</organism>
<evidence type="ECO:0000256" key="1">
    <source>
        <dbReference type="ARBA" id="ARBA00022679"/>
    </source>
</evidence>
<feature type="domain" description="Glycosyltransferase subfamily 4-like N-terminal" evidence="3">
    <location>
        <begin position="16"/>
        <end position="172"/>
    </location>
</feature>
<dbReference type="PANTHER" id="PTHR46401">
    <property type="entry name" value="GLYCOSYLTRANSFERASE WBBK-RELATED"/>
    <property type="match status" value="1"/>
</dbReference>
<keyword evidence="5" id="KW-1185">Reference proteome</keyword>
<name>A0ABV5GQW9_9FLAO</name>
<dbReference type="CDD" id="cd03809">
    <property type="entry name" value="GT4_MtfB-like"/>
    <property type="match status" value="1"/>
</dbReference>
<keyword evidence="1" id="KW-0808">Transferase</keyword>
<dbReference type="Pfam" id="PF13439">
    <property type="entry name" value="Glyco_transf_4"/>
    <property type="match status" value="1"/>
</dbReference>
<reference evidence="4 5" key="1">
    <citation type="submission" date="2024-09" db="EMBL/GenBank/DDBJ databases">
        <authorList>
            <person name="Sun Q."/>
            <person name="Mori K."/>
        </authorList>
    </citation>
    <scope>NUCLEOTIDE SEQUENCE [LARGE SCALE GENOMIC DNA]</scope>
    <source>
        <strain evidence="4 5">CECT 7955</strain>
    </source>
</reference>
<sequence length="357" mass="40882">MKLILDNIIYSHVKQGGVSNYWFELSKHLIKSNHDVTFYEGTNSISNFHRKLLKIPNEKIIKETKNYRSSILERMAKVNINEKEPFLFHSSYYRSLSDTTFGKEVTTVHDFTHNFHSSFLKKQTHNFLKYKSIKKASGIICISDNTYKDLLKFCPPKKNQKVTIIHNGVSDDFFILNKENINQLPLSIEKNGYILFVGGRQNYKNFDFVINILKETSYKLVVVGEALNKEEKLKIGNAIDNVDVLTNIDNITLNILYNNALALIYPSNYEGFGIPVIEAMKAGCPVIALNSSSIPEVSGSAGLLLNELNSIEAKEYLAILSKNTERDIIIEKGIKQSKKFSWEKCCSETEEFYKEIY</sequence>